<proteinExistence type="predicted"/>
<comment type="caution">
    <text evidence="1">The sequence shown here is derived from an EMBL/GenBank/DDBJ whole genome shotgun (WGS) entry which is preliminary data.</text>
</comment>
<keyword evidence="2" id="KW-1185">Reference proteome</keyword>
<dbReference type="EMBL" id="LWMH01000001">
    <property type="protein sequence ID" value="KZS46657.1"/>
    <property type="molecule type" value="Genomic_DNA"/>
</dbReference>
<dbReference type="AlphaFoldDB" id="A0A163JLI5"/>
<reference evidence="1" key="1">
    <citation type="journal article" date="2016" name="Genome Announc.">
        <title>Draft genomes of two strains of Paenibacillus glucanolyticus with capability to degrade lignocellulose.</title>
        <authorList>
            <person name="Mathews S.L."/>
            <person name="Pawlak J."/>
            <person name="Grunden A.M."/>
        </authorList>
    </citation>
    <scope>NUCLEOTIDE SEQUENCE [LARGE SCALE GENOMIC DNA]</scope>
    <source>
        <strain evidence="1">SLM1</strain>
    </source>
</reference>
<gene>
    <name evidence="1" type="ORF">AWU65_12370</name>
</gene>
<dbReference type="Proteomes" id="UP000076796">
    <property type="component" value="Unassembled WGS sequence"/>
</dbReference>
<organism evidence="1 2">
    <name type="scientific">Paenibacillus glucanolyticus</name>
    <dbReference type="NCBI Taxonomy" id="59843"/>
    <lineage>
        <taxon>Bacteria</taxon>
        <taxon>Bacillati</taxon>
        <taxon>Bacillota</taxon>
        <taxon>Bacilli</taxon>
        <taxon>Bacillales</taxon>
        <taxon>Paenibacillaceae</taxon>
        <taxon>Paenibacillus</taxon>
    </lineage>
</organism>
<dbReference type="STRING" id="59843.A3958_11910"/>
<protein>
    <submittedName>
        <fullName evidence="1">Uncharacterized protein</fullName>
    </submittedName>
</protein>
<sequence length="71" mass="8191">MKSLYFFIYFYRFSIFHMLIKLDAVRVFSARTSKSGKKQHLAEIHCFTNDGSVFMMWMGGKRRAGESAAAA</sequence>
<accession>A0A163JLI5</accession>
<dbReference type="RefSeq" id="WP_063478446.1">
    <property type="nucleotide sequence ID" value="NZ_JAYWMC010000005.1"/>
</dbReference>
<name>A0A163JLI5_9BACL</name>
<evidence type="ECO:0000313" key="1">
    <source>
        <dbReference type="EMBL" id="KZS46657.1"/>
    </source>
</evidence>
<evidence type="ECO:0000313" key="2">
    <source>
        <dbReference type="Proteomes" id="UP000076796"/>
    </source>
</evidence>